<dbReference type="CDD" id="cd05510">
    <property type="entry name" value="Bromo_SPT7_like"/>
    <property type="match status" value="1"/>
</dbReference>
<dbReference type="PROSITE" id="PS50014">
    <property type="entry name" value="BROMODOMAIN_2"/>
    <property type="match status" value="1"/>
</dbReference>
<sequence length="837" mass="92724">MKYLLQAISSKRSSVKLGDDELRDLLTEVCKGRDEREEFLESIDRIITELKNYTEHSTAFLSKVSKRDAPDYYEVIKHPMDLGTMQKKVKSGQYKSKKQFAHDLNMIWDNCLLYNSDPMHPLRRNVQFMRKKANHLLEFISDKSDVKDALVQWGSINPATTVSADANGVPKTTDGLVSGEAQQVEEKSKEEAIKVKRRRTEGDGKFEDQEAFIRSPQGMLEWGRIDAGLSVLEGPSSRPLIGPFAPVEAMDRIKESEEQEDPLSCVLGSIFPTSLHSKGKENKTPEPSQLQSRSQSQSQSQSQTPASTSSLDNNNVFSLDASANWFTVTASRRLMSSALPALPCSTVLTPSNETEGKVQGMKKRKKKPFHLVPATRRKGLQGKIARNIRTLQKVQETHNKFLSLAHYVENEAPIPAYLTSMSSDEESDYPSDPEDFGAPGLTSCSHHGLEAARNPFTRISAESARDHCAYNVQTMLAHQGFEGSHRVALDVLTDALGEFLGNLGRMLRLYSDRYSHTMSAEEMMLHTLQETLRTDVHSLETYIRNDVERYGSKMTDLLRKLRASYKEQFNLSTERATIEDEALFADNAEALVVGNWAEDLGDDYFGFRELGLDKEVGLGGLTVPSRLFYGRNRGGGVGGAGLVRGGLGDGTKDNVLPYPPPPEPIPLVTAAVDDQIGLLRGFYQDKLREHRNRLKHQDAALLANKNNNNSKQGVGEGKGEERDDDGHGDDGRGEEKEGEKLNPIVVANTLPDQEQEKQRYKVPPTGKMPRKLIWSATLENKQYLDKLAAEKAVEKEKAIGTTTTTTTPAAVHMLTAGGTSSKAAADKGKVKKSGITA</sequence>
<dbReference type="Gene3D" id="1.20.920.10">
    <property type="entry name" value="Bromodomain-like"/>
    <property type="match status" value="1"/>
</dbReference>
<dbReference type="InterPro" id="IPR037782">
    <property type="entry name" value="Spt7"/>
</dbReference>
<feature type="region of interest" description="Disordered" evidence="3">
    <location>
        <begin position="700"/>
        <end position="764"/>
    </location>
</feature>
<dbReference type="SMART" id="SM00297">
    <property type="entry name" value="BROMO"/>
    <property type="match status" value="1"/>
</dbReference>
<feature type="region of interest" description="Disordered" evidence="3">
    <location>
        <begin position="818"/>
        <end position="837"/>
    </location>
</feature>
<feature type="domain" description="Bromo" evidence="4">
    <location>
        <begin position="52"/>
        <end position="122"/>
    </location>
</feature>
<dbReference type="PRINTS" id="PR00503">
    <property type="entry name" value="BROMODOMAIN"/>
</dbReference>
<dbReference type="CDD" id="cd22927">
    <property type="entry name" value="HFD_SPT7"/>
    <property type="match status" value="1"/>
</dbReference>
<dbReference type="EMBL" id="OAPG01000001">
    <property type="protein sequence ID" value="SNX82012.1"/>
    <property type="molecule type" value="Genomic_DNA"/>
</dbReference>
<feature type="compositionally biased region" description="Basic and acidic residues" evidence="3">
    <location>
        <begin position="717"/>
        <end position="740"/>
    </location>
</feature>
<dbReference type="GO" id="GO:0006357">
    <property type="term" value="P:regulation of transcription by RNA polymerase II"/>
    <property type="evidence" value="ECO:0007669"/>
    <property type="project" value="TreeGrafter"/>
</dbReference>
<dbReference type="GO" id="GO:0046982">
    <property type="term" value="F:protein heterodimerization activity"/>
    <property type="evidence" value="ECO:0007669"/>
    <property type="project" value="InterPro"/>
</dbReference>
<evidence type="ECO:0000256" key="2">
    <source>
        <dbReference type="PROSITE-ProRule" id="PRU00035"/>
    </source>
</evidence>
<evidence type="ECO:0000259" key="4">
    <source>
        <dbReference type="PROSITE" id="PS50014"/>
    </source>
</evidence>
<evidence type="ECO:0000256" key="1">
    <source>
        <dbReference type="ARBA" id="ARBA00023117"/>
    </source>
</evidence>
<dbReference type="InterPro" id="IPR009072">
    <property type="entry name" value="Histone-fold"/>
</dbReference>
<gene>
    <name evidence="5" type="ORF">MEPE_00717</name>
</gene>
<evidence type="ECO:0000256" key="3">
    <source>
        <dbReference type="SAM" id="MobiDB-lite"/>
    </source>
</evidence>
<keyword evidence="1 2" id="KW-0103">Bromodomain</keyword>
<dbReference type="GO" id="GO:0000124">
    <property type="term" value="C:SAGA complex"/>
    <property type="evidence" value="ECO:0007669"/>
    <property type="project" value="InterPro"/>
</dbReference>
<protein>
    <submittedName>
        <fullName evidence="5">Related to transcription regulator SPT7</fullName>
    </submittedName>
</protein>
<name>A0AAJ4XGQ8_9BASI</name>
<dbReference type="PANTHER" id="PTHR47343">
    <property type="entry name" value="TRANSCRIPTIONAL ACTIVATOR SPT7"/>
    <property type="match status" value="1"/>
</dbReference>
<feature type="compositionally biased region" description="Low complexity" evidence="3">
    <location>
        <begin position="700"/>
        <end position="709"/>
    </location>
</feature>
<dbReference type="GO" id="GO:0006325">
    <property type="term" value="P:chromatin organization"/>
    <property type="evidence" value="ECO:0007669"/>
    <property type="project" value="UniProtKB-ARBA"/>
</dbReference>
<dbReference type="InterPro" id="IPR018359">
    <property type="entry name" value="Bromodomain_CS"/>
</dbReference>
<dbReference type="AlphaFoldDB" id="A0AAJ4XGQ8"/>
<evidence type="ECO:0000313" key="6">
    <source>
        <dbReference type="Proteomes" id="UP001294444"/>
    </source>
</evidence>
<dbReference type="FunFam" id="1.20.920.10:FF:000070">
    <property type="entry name" value="Related to transcription regulator SPT7"/>
    <property type="match status" value="1"/>
</dbReference>
<reference evidence="5" key="1">
    <citation type="submission" date="2023-10" db="EMBL/GenBank/DDBJ databases">
        <authorList>
            <person name="Guldener U."/>
        </authorList>
    </citation>
    <scope>NUCLEOTIDE SEQUENCE</scope>
    <source>
        <strain evidence="5">Mp4</strain>
    </source>
</reference>
<dbReference type="PANTHER" id="PTHR47343:SF1">
    <property type="entry name" value="TRANSCRIPTIONAL ACTIVATOR SPT7"/>
    <property type="match status" value="1"/>
</dbReference>
<feature type="region of interest" description="Disordered" evidence="3">
    <location>
        <begin position="274"/>
        <end position="313"/>
    </location>
</feature>
<organism evidence="5 6">
    <name type="scientific">Melanopsichium pennsylvanicum</name>
    <dbReference type="NCBI Taxonomy" id="63383"/>
    <lineage>
        <taxon>Eukaryota</taxon>
        <taxon>Fungi</taxon>
        <taxon>Dikarya</taxon>
        <taxon>Basidiomycota</taxon>
        <taxon>Ustilaginomycotina</taxon>
        <taxon>Ustilaginomycetes</taxon>
        <taxon>Ustilaginales</taxon>
        <taxon>Ustilaginaceae</taxon>
        <taxon>Melanopsichium</taxon>
    </lineage>
</organism>
<dbReference type="InterPro" id="IPR036427">
    <property type="entry name" value="Bromodomain-like_sf"/>
</dbReference>
<dbReference type="InterPro" id="IPR001487">
    <property type="entry name" value="Bromodomain"/>
</dbReference>
<dbReference type="SUPFAM" id="SSF47370">
    <property type="entry name" value="Bromodomain"/>
    <property type="match status" value="1"/>
</dbReference>
<keyword evidence="6" id="KW-1185">Reference proteome</keyword>
<dbReference type="Gene3D" id="1.10.20.10">
    <property type="entry name" value="Histone, subunit A"/>
    <property type="match status" value="1"/>
</dbReference>
<evidence type="ECO:0000313" key="5">
    <source>
        <dbReference type="EMBL" id="SNX82012.1"/>
    </source>
</evidence>
<dbReference type="GO" id="GO:0046695">
    <property type="term" value="C:SLIK (SAGA-like) complex"/>
    <property type="evidence" value="ECO:0007669"/>
    <property type="project" value="InterPro"/>
</dbReference>
<accession>A0AAJ4XGQ8</accession>
<dbReference type="Pfam" id="PF00439">
    <property type="entry name" value="Bromodomain"/>
    <property type="match status" value="1"/>
</dbReference>
<proteinExistence type="predicted"/>
<dbReference type="PROSITE" id="PS00633">
    <property type="entry name" value="BROMODOMAIN_1"/>
    <property type="match status" value="1"/>
</dbReference>
<dbReference type="Proteomes" id="UP001294444">
    <property type="component" value="Unassembled WGS sequence"/>
</dbReference>
<feature type="compositionally biased region" description="Low complexity" evidence="3">
    <location>
        <begin position="287"/>
        <end position="311"/>
    </location>
</feature>
<dbReference type="GO" id="GO:0005198">
    <property type="term" value="F:structural molecule activity"/>
    <property type="evidence" value="ECO:0007669"/>
    <property type="project" value="TreeGrafter"/>
</dbReference>
<comment type="caution">
    <text evidence="5">The sequence shown here is derived from an EMBL/GenBank/DDBJ whole genome shotgun (WGS) entry which is preliminary data.</text>
</comment>